<organism evidence="1 2">
    <name type="scientific">Mixta gaviniae</name>
    <dbReference type="NCBI Taxonomy" id="665914"/>
    <lineage>
        <taxon>Bacteria</taxon>
        <taxon>Pseudomonadati</taxon>
        <taxon>Pseudomonadota</taxon>
        <taxon>Gammaproteobacteria</taxon>
        <taxon>Enterobacterales</taxon>
        <taxon>Erwiniaceae</taxon>
        <taxon>Mixta</taxon>
    </lineage>
</organism>
<name>A0A2L0ICM9_9GAMM</name>
<evidence type="ECO:0000313" key="2">
    <source>
        <dbReference type="Proteomes" id="UP000238365"/>
    </source>
</evidence>
<proteinExistence type="predicted"/>
<accession>A0A2L0ICM9</accession>
<dbReference type="InterPro" id="IPR017483">
    <property type="entry name" value="CHP03034"/>
</dbReference>
<dbReference type="KEGG" id="pgz:C2E15_04200"/>
<protein>
    <recommendedName>
        <fullName evidence="3">DUF3289 domain-containing protein</fullName>
    </recommendedName>
</protein>
<gene>
    <name evidence="1" type="ORF">C2E15_04200</name>
</gene>
<dbReference type="AlphaFoldDB" id="A0A2L0ICM9"/>
<evidence type="ECO:0000313" key="1">
    <source>
        <dbReference type="EMBL" id="AUX92358.1"/>
    </source>
</evidence>
<evidence type="ECO:0008006" key="3">
    <source>
        <dbReference type="Google" id="ProtNLM"/>
    </source>
</evidence>
<sequence length="280" mass="32306">MTALTFPCTVFSTQRKMHDRAAADMRYGDLTAAQLQKVYLLTDVSEKVDPYSGTRLTPFNVPQSRFYRPHTVKNAGTCSHQASAQLLFGEMRSLSGPFSLYSPYRQLINKMIDHLQYADGAAFSDVGLDMALREQIINDSSEVSSLALLREVIEKYVDYEGGFYPLELKSKFNDSLRDSILPKFARFEDNYNGLGITIHDIYAIEIEVLSLKIENNSWIAKIRYHAQDHFGLDDSDIMQKKYHQFRFFRLWFVLQRYEKYGFKPFFTNMSVDIDLKGGTV</sequence>
<dbReference type="Pfam" id="PF11692">
    <property type="entry name" value="DUF3289"/>
    <property type="match status" value="1"/>
</dbReference>
<dbReference type="NCBIfam" id="TIGR03034">
    <property type="entry name" value="YPO3983 family protein"/>
    <property type="match status" value="1"/>
</dbReference>
<dbReference type="RefSeq" id="WP_104956255.1">
    <property type="nucleotide sequence ID" value="NZ_CP026377.1"/>
</dbReference>
<keyword evidence="2" id="KW-1185">Reference proteome</keyword>
<dbReference type="Proteomes" id="UP000238365">
    <property type="component" value="Chromosome"/>
</dbReference>
<dbReference type="EMBL" id="CP026377">
    <property type="protein sequence ID" value="AUX92358.1"/>
    <property type="molecule type" value="Genomic_DNA"/>
</dbReference>
<reference evidence="1 2" key="1">
    <citation type="submission" date="2018-01" db="EMBL/GenBank/DDBJ databases">
        <title>Complete and assembled Genome of Pantoea gaviniae DSM22758T.</title>
        <authorList>
            <person name="Stevens M.J.A."/>
            <person name="Zurfluh K."/>
            <person name="Stephan R."/>
        </authorList>
    </citation>
    <scope>NUCLEOTIDE SEQUENCE [LARGE SCALE GENOMIC DNA]</scope>
    <source>
        <strain evidence="1 2">DSM 22758</strain>
    </source>
</reference>